<gene>
    <name evidence="15" type="ORF">BCR15_12095</name>
</gene>
<comment type="caution">
    <text evidence="15">The sequence shown here is derived from an EMBL/GenBank/DDBJ whole genome shotgun (WGS) entry which is preliminary data.</text>
</comment>
<accession>A0A1C0ARM5</accession>
<evidence type="ECO:0000256" key="14">
    <source>
        <dbReference type="SAM" id="MobiDB-lite"/>
    </source>
</evidence>
<protein>
    <submittedName>
        <fullName evidence="15">Penicillin-binding protein</fullName>
    </submittedName>
</protein>
<dbReference type="Gene3D" id="3.30.10.20">
    <property type="match status" value="1"/>
</dbReference>
<keyword evidence="11" id="KW-0961">Cell wall biogenesis/degradation</keyword>
<dbReference type="SUPFAM" id="SSF56601">
    <property type="entry name" value="beta-lactamase/transpeptidase-like"/>
    <property type="match status" value="1"/>
</dbReference>
<organism evidence="15 16">
    <name type="scientific">Tessaracoccus lapidicaptus</name>
    <dbReference type="NCBI Taxonomy" id="1427523"/>
    <lineage>
        <taxon>Bacteria</taxon>
        <taxon>Bacillati</taxon>
        <taxon>Actinomycetota</taxon>
        <taxon>Actinomycetes</taxon>
        <taxon>Propionibacteriales</taxon>
        <taxon>Propionibacteriaceae</taxon>
        <taxon>Tessaracoccus</taxon>
    </lineage>
</organism>
<feature type="compositionally biased region" description="Basic and acidic residues" evidence="14">
    <location>
        <begin position="763"/>
        <end position="802"/>
    </location>
</feature>
<keyword evidence="7" id="KW-0378">Hydrolase</keyword>
<proteinExistence type="inferred from homology"/>
<keyword evidence="6" id="KW-0808">Transferase</keyword>
<evidence type="ECO:0000256" key="1">
    <source>
        <dbReference type="ARBA" id="ARBA00007090"/>
    </source>
</evidence>
<comment type="similarity">
    <text evidence="2">In the N-terminal section; belongs to the glycosyltransferase 51 family.</text>
</comment>
<sequence length="802" mass="86027">MKSASLSQKAYSVLMFLAVSVLAGLLLSGLAVPFAALAGGGAKMAADSLESLPADFETPPQSERSRILMANGEVLATFFNENRVYVPLSEISPLMQDAQIAIEDHRFYDHGAIDFQGFGRAAVKTLTGDTQGASTLTQQYVKLVRVEAASAAGDKDGVREATEVTLERKIIEARYAMALEERLSKDEILERYLNIAYYGDGAYGVEAAAQHYWGTTAKDLTLEQAAMLAGLVQNPVALNPVKNTAKAIERRNVVLNRMAELGMISAERAAEAKAVAFDPAQVRRVPNGCTASPYPFLCDYVRRTLLSDAMPSMGDTVEERENLLNRGGLTIQTLINPDAQAAAEAAVADLIAPTDPVLAGAALIEPKTGLIVALAQSRPKMGTDAGETYYNYNVERSMGGAEGYQAGSTFKTFTMAAALDMGMTPEREYNAPEQLPLKGMTFRNCSGPFEFTQDHTVRNYDRGYGTIDMIRAAENSVNTYFLQLEADAGICASIDMAAAAGVKMSTGQDLRVNQNFPTFVLGTAEVTPLSMAEAYATFANRGVHCTPIILQSVITKDGAELAVPPADCQQVIRPEVADGVNYILQNVVADGTGRPAALRDGRPQAGKTGTINENQAVWFAGYTPEMAGAAWIAIDKTNPWYETKKKTLKNVRLPSGTYLRGTGGGDAGLIWKAAMASALADKPKTDFTAPTSEILEGVKVRLPDVSGMGYNEAKRTLEAAGFQTQRQGVYSSRREGTFLGISPSETAVKFSTIRLKVSLGPKPEPKPQPEPEPEPTKEPEPPKETKPTKPAESKPPADGDGD</sequence>
<dbReference type="Pfam" id="PF00905">
    <property type="entry name" value="Transpeptidase"/>
    <property type="match status" value="1"/>
</dbReference>
<evidence type="ECO:0000256" key="13">
    <source>
        <dbReference type="ARBA" id="ARBA00049902"/>
    </source>
</evidence>
<evidence type="ECO:0000256" key="2">
    <source>
        <dbReference type="ARBA" id="ARBA00007739"/>
    </source>
</evidence>
<dbReference type="PANTHER" id="PTHR32282:SF33">
    <property type="entry name" value="PEPTIDOGLYCAN GLYCOSYLTRANSFERASE"/>
    <property type="match status" value="1"/>
</dbReference>
<keyword evidence="8" id="KW-0133">Cell shape</keyword>
<evidence type="ECO:0000313" key="15">
    <source>
        <dbReference type="EMBL" id="OCL37001.1"/>
    </source>
</evidence>
<dbReference type="InterPro" id="IPR005543">
    <property type="entry name" value="PASTA_dom"/>
</dbReference>
<evidence type="ECO:0000256" key="11">
    <source>
        <dbReference type="ARBA" id="ARBA00023316"/>
    </source>
</evidence>
<feature type="region of interest" description="Disordered" evidence="14">
    <location>
        <begin position="757"/>
        <end position="802"/>
    </location>
</feature>
<comment type="catalytic activity">
    <reaction evidence="12">
        <text>Preferential cleavage: (Ac)2-L-Lys-D-Ala-|-D-Ala. Also transpeptidation of peptidyl-alanyl moieties that are N-acyl substituents of D-alanine.</text>
        <dbReference type="EC" id="3.4.16.4"/>
    </reaction>
</comment>
<dbReference type="Pfam" id="PF03793">
    <property type="entry name" value="PASTA"/>
    <property type="match status" value="1"/>
</dbReference>
<evidence type="ECO:0000256" key="3">
    <source>
        <dbReference type="ARBA" id="ARBA00022645"/>
    </source>
</evidence>
<dbReference type="RefSeq" id="WP_068749687.1">
    <property type="nucleotide sequence ID" value="NZ_LR214441.1"/>
</dbReference>
<evidence type="ECO:0000256" key="4">
    <source>
        <dbReference type="ARBA" id="ARBA00022670"/>
    </source>
</evidence>
<dbReference type="GO" id="GO:0009002">
    <property type="term" value="F:serine-type D-Ala-D-Ala carboxypeptidase activity"/>
    <property type="evidence" value="ECO:0007669"/>
    <property type="project" value="UniProtKB-EC"/>
</dbReference>
<dbReference type="InterPro" id="IPR001264">
    <property type="entry name" value="Glyco_trans_51"/>
</dbReference>
<dbReference type="SUPFAM" id="SSF53955">
    <property type="entry name" value="Lysozyme-like"/>
    <property type="match status" value="1"/>
</dbReference>
<dbReference type="Proteomes" id="UP000093501">
    <property type="component" value="Unassembled WGS sequence"/>
</dbReference>
<dbReference type="InterPro" id="IPR012338">
    <property type="entry name" value="Beta-lactam/transpept-like"/>
</dbReference>
<dbReference type="FunFam" id="1.10.3810.10:FF:000001">
    <property type="entry name" value="Penicillin-binding protein 1A"/>
    <property type="match status" value="1"/>
</dbReference>
<evidence type="ECO:0000256" key="7">
    <source>
        <dbReference type="ARBA" id="ARBA00022801"/>
    </source>
</evidence>
<dbReference type="GO" id="GO:0008360">
    <property type="term" value="P:regulation of cell shape"/>
    <property type="evidence" value="ECO:0007669"/>
    <property type="project" value="UniProtKB-KW"/>
</dbReference>
<dbReference type="GO" id="GO:0009252">
    <property type="term" value="P:peptidoglycan biosynthetic process"/>
    <property type="evidence" value="ECO:0007669"/>
    <property type="project" value="UniProtKB-KW"/>
</dbReference>
<dbReference type="InterPro" id="IPR050396">
    <property type="entry name" value="Glycosyltr_51/Transpeptidase"/>
</dbReference>
<keyword evidence="5" id="KW-0328">Glycosyltransferase</keyword>
<dbReference type="Pfam" id="PF00912">
    <property type="entry name" value="Transgly"/>
    <property type="match status" value="1"/>
</dbReference>
<evidence type="ECO:0000256" key="9">
    <source>
        <dbReference type="ARBA" id="ARBA00022984"/>
    </source>
</evidence>
<keyword evidence="9" id="KW-0573">Peptidoglycan synthesis</keyword>
<dbReference type="Gene3D" id="1.10.3810.10">
    <property type="entry name" value="Biosynthetic peptidoglycan transglycosylase-like"/>
    <property type="match status" value="1"/>
</dbReference>
<dbReference type="InterPro" id="IPR036950">
    <property type="entry name" value="PBP_transglycosylase"/>
</dbReference>
<name>A0A1C0ARM5_9ACTN</name>
<reference evidence="16" key="1">
    <citation type="submission" date="2016-07" db="EMBL/GenBank/DDBJ databases">
        <authorList>
            <person name="Florea S."/>
            <person name="Webb J.S."/>
            <person name="Jaromczyk J."/>
            <person name="Schardl C.L."/>
        </authorList>
    </citation>
    <scope>NUCLEOTIDE SEQUENCE [LARGE SCALE GENOMIC DNA]</scope>
    <source>
        <strain evidence="16">IPBSL-7</strain>
    </source>
</reference>
<keyword evidence="3" id="KW-0121">Carboxypeptidase</keyword>
<comment type="similarity">
    <text evidence="1">In the C-terminal section; belongs to the transpeptidase family.</text>
</comment>
<dbReference type="InterPro" id="IPR001460">
    <property type="entry name" value="PCN-bd_Tpept"/>
</dbReference>
<evidence type="ECO:0000256" key="5">
    <source>
        <dbReference type="ARBA" id="ARBA00022676"/>
    </source>
</evidence>
<dbReference type="GO" id="GO:0008955">
    <property type="term" value="F:peptidoglycan glycosyltransferase activity"/>
    <property type="evidence" value="ECO:0007669"/>
    <property type="project" value="UniProtKB-EC"/>
</dbReference>
<dbReference type="PANTHER" id="PTHR32282">
    <property type="entry name" value="BINDING PROTEIN TRANSPEPTIDASE, PUTATIVE-RELATED"/>
    <property type="match status" value="1"/>
</dbReference>
<evidence type="ECO:0000313" key="16">
    <source>
        <dbReference type="Proteomes" id="UP000093501"/>
    </source>
</evidence>
<dbReference type="EMBL" id="MBQD01000003">
    <property type="protein sequence ID" value="OCL37001.1"/>
    <property type="molecule type" value="Genomic_DNA"/>
</dbReference>
<dbReference type="CDD" id="cd06577">
    <property type="entry name" value="PASTA_pknB"/>
    <property type="match status" value="1"/>
</dbReference>
<evidence type="ECO:0000256" key="10">
    <source>
        <dbReference type="ARBA" id="ARBA00023268"/>
    </source>
</evidence>
<keyword evidence="16" id="KW-1185">Reference proteome</keyword>
<comment type="catalytic activity">
    <reaction evidence="13">
        <text>[GlcNAc-(1-&gt;4)-Mur2Ac(oyl-L-Ala-gamma-D-Glu-L-Lys-D-Ala-D-Ala)](n)-di-trans,octa-cis-undecaprenyl diphosphate + beta-D-GlcNAc-(1-&gt;4)-Mur2Ac(oyl-L-Ala-gamma-D-Glu-L-Lys-D-Ala-D-Ala)-di-trans,octa-cis-undecaprenyl diphosphate = [GlcNAc-(1-&gt;4)-Mur2Ac(oyl-L-Ala-gamma-D-Glu-L-Lys-D-Ala-D-Ala)](n+1)-di-trans,octa-cis-undecaprenyl diphosphate + di-trans,octa-cis-undecaprenyl diphosphate + H(+)</text>
        <dbReference type="Rhea" id="RHEA:23708"/>
        <dbReference type="Rhea" id="RHEA-COMP:9602"/>
        <dbReference type="Rhea" id="RHEA-COMP:9603"/>
        <dbReference type="ChEBI" id="CHEBI:15378"/>
        <dbReference type="ChEBI" id="CHEBI:58405"/>
        <dbReference type="ChEBI" id="CHEBI:60033"/>
        <dbReference type="ChEBI" id="CHEBI:78435"/>
        <dbReference type="EC" id="2.4.99.28"/>
    </reaction>
</comment>
<dbReference type="InterPro" id="IPR023346">
    <property type="entry name" value="Lysozyme-like_dom_sf"/>
</dbReference>
<keyword evidence="10" id="KW-0511">Multifunctional enzyme</keyword>
<dbReference type="GO" id="GO:0030288">
    <property type="term" value="C:outer membrane-bounded periplasmic space"/>
    <property type="evidence" value="ECO:0007669"/>
    <property type="project" value="TreeGrafter"/>
</dbReference>
<evidence type="ECO:0000256" key="8">
    <source>
        <dbReference type="ARBA" id="ARBA00022960"/>
    </source>
</evidence>
<dbReference type="Gene3D" id="3.40.710.10">
    <property type="entry name" value="DD-peptidase/beta-lactamase superfamily"/>
    <property type="match status" value="1"/>
</dbReference>
<dbReference type="GO" id="GO:0008658">
    <property type="term" value="F:penicillin binding"/>
    <property type="evidence" value="ECO:0007669"/>
    <property type="project" value="InterPro"/>
</dbReference>
<evidence type="ECO:0000256" key="6">
    <source>
        <dbReference type="ARBA" id="ARBA00022679"/>
    </source>
</evidence>
<keyword evidence="4" id="KW-0645">Protease</keyword>
<dbReference type="GO" id="GO:0006508">
    <property type="term" value="P:proteolysis"/>
    <property type="evidence" value="ECO:0007669"/>
    <property type="project" value="UniProtKB-KW"/>
</dbReference>
<dbReference type="AlphaFoldDB" id="A0A1C0ARM5"/>
<dbReference type="GO" id="GO:0071555">
    <property type="term" value="P:cell wall organization"/>
    <property type="evidence" value="ECO:0007669"/>
    <property type="project" value="UniProtKB-KW"/>
</dbReference>
<evidence type="ECO:0000256" key="12">
    <source>
        <dbReference type="ARBA" id="ARBA00034000"/>
    </source>
</evidence>